<organism evidence="1 2">
    <name type="scientific">Fusobacterium necrophorum subsp. funduliforme Fnf 1007</name>
    <dbReference type="NCBI Taxonomy" id="1161424"/>
    <lineage>
        <taxon>Bacteria</taxon>
        <taxon>Fusobacteriati</taxon>
        <taxon>Fusobacteriota</taxon>
        <taxon>Fusobacteriia</taxon>
        <taxon>Fusobacteriales</taxon>
        <taxon>Fusobacteriaceae</taxon>
        <taxon>Fusobacterium</taxon>
    </lineage>
</organism>
<dbReference type="EMBL" id="ALKK01000076">
    <property type="protein sequence ID" value="EJU15668.1"/>
    <property type="molecule type" value="Genomic_DNA"/>
</dbReference>
<evidence type="ECO:0000313" key="1">
    <source>
        <dbReference type="EMBL" id="EJU15668.1"/>
    </source>
</evidence>
<proteinExistence type="predicted"/>
<dbReference type="AlphaFoldDB" id="A0AAN3VUD1"/>
<accession>A0AAN3VUD1</accession>
<comment type="caution">
    <text evidence="1">The sequence shown here is derived from an EMBL/GenBank/DDBJ whole genome shotgun (WGS) entry which is preliminary data.</text>
</comment>
<evidence type="ECO:0000313" key="2">
    <source>
        <dbReference type="Proteomes" id="UP000003120"/>
    </source>
</evidence>
<protein>
    <submittedName>
        <fullName evidence="1">Uncharacterized protein</fullName>
    </submittedName>
</protein>
<reference evidence="1 2" key="1">
    <citation type="submission" date="2012-07" db="EMBL/GenBank/DDBJ databases">
        <authorList>
            <person name="Durkin A.S."/>
            <person name="McCorrison J."/>
            <person name="Torralba M."/>
            <person name="Gillis M."/>
            <person name="Methe B."/>
            <person name="Sutton G."/>
            <person name="Nelson K.E."/>
        </authorList>
    </citation>
    <scope>NUCLEOTIDE SEQUENCE [LARGE SCALE GENOMIC DNA]</scope>
    <source>
        <strain evidence="1 2">Fnf 1007</strain>
    </source>
</reference>
<gene>
    <name evidence="1" type="ORF">HMPREF1127_0165</name>
</gene>
<dbReference type="Proteomes" id="UP000003120">
    <property type="component" value="Unassembled WGS sequence"/>
</dbReference>
<sequence length="40" mass="4814">MHKKLVKNIFLRYNKKECCIIKERGMGCLSMYQKIKIVPK</sequence>
<name>A0AAN3VUD1_9FUSO</name>